<keyword evidence="2" id="KW-0413">Isomerase</keyword>
<dbReference type="eggNOG" id="COG0384">
    <property type="taxonomic scope" value="Bacteria"/>
</dbReference>
<dbReference type="EMBL" id="FNBD01000002">
    <property type="protein sequence ID" value="SDE66065.1"/>
    <property type="molecule type" value="Genomic_DNA"/>
</dbReference>
<dbReference type="GO" id="GO:0005737">
    <property type="term" value="C:cytoplasm"/>
    <property type="evidence" value="ECO:0007669"/>
    <property type="project" value="TreeGrafter"/>
</dbReference>
<dbReference type="Proteomes" id="UP000182114">
    <property type="component" value="Unassembled WGS sequence"/>
</dbReference>
<accession>A0A1G7ERM7</accession>
<feature type="active site" evidence="3">
    <location>
        <position position="50"/>
    </location>
</feature>
<protein>
    <submittedName>
        <fullName evidence="4">Phenazine biosynthesis protein PhzF family</fullName>
    </submittedName>
</protein>
<dbReference type="SUPFAM" id="SSF54506">
    <property type="entry name" value="Diaminopimelate epimerase-like"/>
    <property type="match status" value="1"/>
</dbReference>
<dbReference type="InterPro" id="IPR003719">
    <property type="entry name" value="Phenazine_PhzF-like"/>
</dbReference>
<evidence type="ECO:0000256" key="3">
    <source>
        <dbReference type="PIRSR" id="PIRSR016184-1"/>
    </source>
</evidence>
<evidence type="ECO:0000313" key="4">
    <source>
        <dbReference type="EMBL" id="SDE66065.1"/>
    </source>
</evidence>
<organism evidence="4 5">
    <name type="scientific">Cellulophaga baltica</name>
    <dbReference type="NCBI Taxonomy" id="76594"/>
    <lineage>
        <taxon>Bacteria</taxon>
        <taxon>Pseudomonadati</taxon>
        <taxon>Bacteroidota</taxon>
        <taxon>Flavobacteriia</taxon>
        <taxon>Flavobacteriales</taxon>
        <taxon>Flavobacteriaceae</taxon>
        <taxon>Cellulophaga</taxon>
    </lineage>
</organism>
<dbReference type="PIRSF" id="PIRSF016184">
    <property type="entry name" value="PhzC_PhzF"/>
    <property type="match status" value="1"/>
</dbReference>
<dbReference type="Pfam" id="PF02567">
    <property type="entry name" value="PhzC-PhzF"/>
    <property type="match status" value="1"/>
</dbReference>
<comment type="similarity">
    <text evidence="1">Belongs to the PhzF family.</text>
</comment>
<dbReference type="AlphaFoldDB" id="A0A1G7ERM7"/>
<dbReference type="NCBIfam" id="TIGR00654">
    <property type="entry name" value="PhzF_family"/>
    <property type="match status" value="1"/>
</dbReference>
<dbReference type="Gene3D" id="3.10.310.10">
    <property type="entry name" value="Diaminopimelate Epimerase, Chain A, domain 1"/>
    <property type="match status" value="2"/>
</dbReference>
<dbReference type="RefSeq" id="WP_074537652.1">
    <property type="nucleotide sequence ID" value="NZ_FNBD01000002.1"/>
</dbReference>
<evidence type="ECO:0000256" key="1">
    <source>
        <dbReference type="ARBA" id="ARBA00008270"/>
    </source>
</evidence>
<keyword evidence="5" id="KW-1185">Reference proteome</keyword>
<proteinExistence type="inferred from homology"/>
<dbReference type="PANTHER" id="PTHR13774">
    <property type="entry name" value="PHENAZINE BIOSYNTHESIS PROTEIN"/>
    <property type="match status" value="1"/>
</dbReference>
<dbReference type="PANTHER" id="PTHR13774:SF39">
    <property type="entry name" value="BIOSYNTHESIS PROTEIN, PUTATIVE-RELATED"/>
    <property type="match status" value="1"/>
</dbReference>
<evidence type="ECO:0000256" key="2">
    <source>
        <dbReference type="ARBA" id="ARBA00023235"/>
    </source>
</evidence>
<dbReference type="GO" id="GO:0016853">
    <property type="term" value="F:isomerase activity"/>
    <property type="evidence" value="ECO:0007669"/>
    <property type="project" value="UniProtKB-KW"/>
</dbReference>
<gene>
    <name evidence="4" type="ORF">SAMN04487992_102457</name>
</gene>
<evidence type="ECO:0000313" key="5">
    <source>
        <dbReference type="Proteomes" id="UP000182114"/>
    </source>
</evidence>
<name>A0A1G7ERM7_9FLAO</name>
<sequence>MDTSKTITVQIINAFTANNEGGNPAGVVLHADHLNPENKLEIAKKVGLSETAFVSKSASEAFKLDFYTPTKQIAHCGHATVAAFSYLKQKGLLQDANSSKETIDGPRKIKIIGEDAFMEQLAPKYTSLETYEARILNSLKLKKSELLPNTSIQLVHTGNSFVIIPIKNPELLKNLQPDFELIKGLSEELEAIGYYAFTVDTSDRNSHATTRMFAPSYGIPEEAATGMAAGPLACYLHDVMQLPQERYNILQGHFMKHPSPSLIKVNLTIEKGKITQLMAGGKGVVKEELTITLDH</sequence>
<reference evidence="5" key="1">
    <citation type="submission" date="2016-10" db="EMBL/GenBank/DDBJ databases">
        <authorList>
            <person name="Varghese N."/>
            <person name="Submissions S."/>
        </authorList>
    </citation>
    <scope>NUCLEOTIDE SEQUENCE [LARGE SCALE GENOMIC DNA]</scope>
    <source>
        <strain evidence="5">DSM 24729</strain>
    </source>
</reference>